<sequence>MKTIKSILYSAVGVAMLGMSAGCTNLDEVAYSEVVDDGHEFSEMERTAMFYPVYNSLRDFVWGWFGFTDLADMASDLWCVPYRIGIGWGDLYVPTHKHEFHSKIDFFDTAWNRAFAGVTACNTLLQDKIIQEDATSVAQLRAYRALYYYFLFDLFRNIPFDDGSVHEAGWLPEQVTPQEMFDYIVSELKDVEGAFGELNELGKINNATVNMLLAKMYINHNAWFNVEDENYYRLCIDELNKIIAMGKYSLAPNYKDNFRESIAGSPEVIFGIPYEEKYATGNYYANLWMCNAGRATWGFNGWATSGGGAHPQFIETYDVDDQRYKDCWISGPQFDKDGMPIYIDGVQLNYTHELRSIDKPGCYEQEGERLVKYEILGGDKGSGCDDQVIFRYADVLLMKAECLLRITGSHNGEGESVAADLVTQVRQRNFSSNPAKAIRTVAQLRGGSCYDYGHRENKAEMDQPDNWIITHEGGDDVLLGGLLDELAWEFVAEGHRRQDLIRFKMSNGCNVWNGKSWFCKDALTDPADHHYDIFPIPKGAMDGNPKLVQNPGYAG</sequence>
<comment type="caution">
    <text evidence="1">The sequence shown here is derived from an EMBL/GenBank/DDBJ whole genome shotgun (WGS) entry which is preliminary data.</text>
</comment>
<proteinExistence type="predicted"/>
<reference evidence="1" key="1">
    <citation type="submission" date="2019-04" db="EMBL/GenBank/DDBJ databases">
        <title>Microbes associate with the intestines of laboratory mice.</title>
        <authorList>
            <person name="Navarre W."/>
            <person name="Wong E."/>
            <person name="Huang K."/>
            <person name="Tropini C."/>
            <person name="Ng K."/>
            <person name="Yu B."/>
        </authorList>
    </citation>
    <scope>NUCLEOTIDE SEQUENCE</scope>
    <source>
        <strain evidence="1">NM04_E33</strain>
    </source>
</reference>
<protein>
    <submittedName>
        <fullName evidence="1">RagB/SusD family nutrient uptake outer membrane protein</fullName>
    </submittedName>
</protein>
<evidence type="ECO:0000313" key="1">
    <source>
        <dbReference type="EMBL" id="TGY79286.1"/>
    </source>
</evidence>
<accession>A0AC61RI44</accession>
<name>A0AC61RI44_9BACT</name>
<organism evidence="1 2">
    <name type="scientific">Lepagella muris</name>
    <dbReference type="NCBI Taxonomy" id="3032870"/>
    <lineage>
        <taxon>Bacteria</taxon>
        <taxon>Pseudomonadati</taxon>
        <taxon>Bacteroidota</taxon>
        <taxon>Bacteroidia</taxon>
        <taxon>Bacteroidales</taxon>
        <taxon>Muribaculaceae</taxon>
        <taxon>Lepagella</taxon>
    </lineage>
</organism>
<keyword evidence="2" id="KW-1185">Reference proteome</keyword>
<gene>
    <name evidence="1" type="ORF">E5331_06320</name>
</gene>
<dbReference type="EMBL" id="SRYB01000007">
    <property type="protein sequence ID" value="TGY79286.1"/>
    <property type="molecule type" value="Genomic_DNA"/>
</dbReference>
<dbReference type="Proteomes" id="UP000306319">
    <property type="component" value="Unassembled WGS sequence"/>
</dbReference>
<evidence type="ECO:0000313" key="2">
    <source>
        <dbReference type="Proteomes" id="UP000306319"/>
    </source>
</evidence>